<dbReference type="OMA" id="IVCDGVY"/>
<feature type="domain" description="Insulin-like" evidence="8">
    <location>
        <begin position="33"/>
        <end position="121"/>
    </location>
</feature>
<dbReference type="KEGG" id="clec:112127432"/>
<dbReference type="Pfam" id="PF00049">
    <property type="entry name" value="Insulin"/>
    <property type="match status" value="1"/>
</dbReference>
<dbReference type="InterPro" id="IPR022353">
    <property type="entry name" value="Insulin_CS"/>
</dbReference>
<dbReference type="InterPro" id="IPR016179">
    <property type="entry name" value="Insulin-like"/>
</dbReference>
<evidence type="ECO:0000256" key="2">
    <source>
        <dbReference type="ARBA" id="ARBA00011207"/>
    </source>
</evidence>
<comment type="similarity">
    <text evidence="1 6">Belongs to the insulin family.</text>
</comment>
<accession>A0A8I6SKQ1</accession>
<evidence type="ECO:0000256" key="3">
    <source>
        <dbReference type="ARBA" id="ARBA00022685"/>
    </source>
</evidence>
<evidence type="ECO:0000259" key="8">
    <source>
        <dbReference type="SMART" id="SM00078"/>
    </source>
</evidence>
<dbReference type="InterPro" id="IPR022352">
    <property type="entry name" value="Ins/IGF/rlx"/>
</dbReference>
<dbReference type="RefSeq" id="XP_024084204.1">
    <property type="nucleotide sequence ID" value="XM_024228436.1"/>
</dbReference>
<evidence type="ECO:0000313" key="10">
    <source>
        <dbReference type="Proteomes" id="UP000494040"/>
    </source>
</evidence>
<dbReference type="GeneID" id="112127432"/>
<evidence type="ECO:0000256" key="7">
    <source>
        <dbReference type="SAM" id="SignalP"/>
    </source>
</evidence>
<dbReference type="CDD" id="cd04366">
    <property type="entry name" value="IlGF_insulin_bombyxin_like"/>
    <property type="match status" value="1"/>
</dbReference>
<dbReference type="SMART" id="SM00078">
    <property type="entry name" value="IlGF"/>
    <property type="match status" value="1"/>
</dbReference>
<feature type="signal peptide" evidence="7">
    <location>
        <begin position="1"/>
        <end position="16"/>
    </location>
</feature>
<name>A0A8I6SKQ1_CIMLE</name>
<dbReference type="AlphaFoldDB" id="A0A8I6SKQ1"/>
<dbReference type="PRINTS" id="PR00276">
    <property type="entry name" value="INSULINFAMLY"/>
</dbReference>
<evidence type="ECO:0000313" key="9">
    <source>
        <dbReference type="EnsemblMetazoa" id="XP_024084204.1"/>
    </source>
</evidence>
<proteinExistence type="inferred from homology"/>
<dbReference type="PROSITE" id="PS00262">
    <property type="entry name" value="INSULIN"/>
    <property type="match status" value="1"/>
</dbReference>
<organism evidence="9 10">
    <name type="scientific">Cimex lectularius</name>
    <name type="common">Bed bug</name>
    <name type="synonym">Acanthia lectularia</name>
    <dbReference type="NCBI Taxonomy" id="79782"/>
    <lineage>
        <taxon>Eukaryota</taxon>
        <taxon>Metazoa</taxon>
        <taxon>Ecdysozoa</taxon>
        <taxon>Arthropoda</taxon>
        <taxon>Hexapoda</taxon>
        <taxon>Insecta</taxon>
        <taxon>Pterygota</taxon>
        <taxon>Neoptera</taxon>
        <taxon>Paraneoptera</taxon>
        <taxon>Hemiptera</taxon>
        <taxon>Heteroptera</taxon>
        <taxon>Panheteroptera</taxon>
        <taxon>Cimicomorpha</taxon>
        <taxon>Cimicidae</taxon>
        <taxon>Cimex</taxon>
    </lineage>
</organism>
<feature type="chain" id="PRO_5035244731" description="Insulin-like domain-containing protein" evidence="7">
    <location>
        <begin position="17"/>
        <end position="126"/>
    </location>
</feature>
<comment type="subcellular location">
    <subcellularLocation>
        <location evidence="6">Secreted</location>
    </subcellularLocation>
</comment>
<keyword evidence="3" id="KW-0165">Cleavage on pair of basic residues</keyword>
<sequence>MWRWIILLAAVASVFGNFYHLRSYAPFHKRSSQKYCGPEIHEALRVICNGYYNHMFKKSYNFEDDRMNVFLEGEETDDLIPINSKENALSMFSKNYFRNKKGVYDECCRKSCSISELTSYCADGQG</sequence>
<dbReference type="PANTHER" id="PTHR13647">
    <property type="entry name" value="INSULIN-LIKE PEPTIDE 2-RELATED"/>
    <property type="match status" value="1"/>
</dbReference>
<evidence type="ECO:0000256" key="6">
    <source>
        <dbReference type="RuleBase" id="RU000406"/>
    </source>
</evidence>
<dbReference type="GO" id="GO:0005179">
    <property type="term" value="F:hormone activity"/>
    <property type="evidence" value="ECO:0007669"/>
    <property type="project" value="InterPro"/>
</dbReference>
<protein>
    <recommendedName>
        <fullName evidence="8">Insulin-like domain-containing protein</fullName>
    </recommendedName>
</protein>
<keyword evidence="6" id="KW-0964">Secreted</keyword>
<dbReference type="PANTHER" id="PTHR13647:SF4">
    <property type="entry name" value="INSULIN-LIKE PEPTIDE 1-RELATED"/>
    <property type="match status" value="1"/>
</dbReference>
<reference evidence="9" key="1">
    <citation type="submission" date="2022-01" db="UniProtKB">
        <authorList>
            <consortium name="EnsemblMetazoa"/>
        </authorList>
    </citation>
    <scope>IDENTIFICATION</scope>
</reference>
<dbReference type="Gene3D" id="1.10.100.10">
    <property type="entry name" value="Insulin-like"/>
    <property type="match status" value="1"/>
</dbReference>
<dbReference type="InterPro" id="IPR036438">
    <property type="entry name" value="Insulin-like_sf"/>
</dbReference>
<dbReference type="OrthoDB" id="6608365at2759"/>
<evidence type="ECO:0000256" key="1">
    <source>
        <dbReference type="ARBA" id="ARBA00009034"/>
    </source>
</evidence>
<dbReference type="SUPFAM" id="SSF56994">
    <property type="entry name" value="Insulin-like"/>
    <property type="match status" value="1"/>
</dbReference>
<dbReference type="EnsemblMetazoa" id="XM_024228436.1">
    <property type="protein sequence ID" value="XP_024084204.1"/>
    <property type="gene ID" value="LOC112127432"/>
</dbReference>
<dbReference type="GO" id="GO:0005576">
    <property type="term" value="C:extracellular region"/>
    <property type="evidence" value="ECO:0007669"/>
    <property type="project" value="UniProtKB-SubCell"/>
</dbReference>
<keyword evidence="10" id="KW-1185">Reference proteome</keyword>
<dbReference type="Proteomes" id="UP000494040">
    <property type="component" value="Unassembled WGS sequence"/>
</dbReference>
<keyword evidence="4 7" id="KW-0732">Signal</keyword>
<evidence type="ECO:0000256" key="5">
    <source>
        <dbReference type="ARBA" id="ARBA00023157"/>
    </source>
</evidence>
<keyword evidence="5" id="KW-1015">Disulfide bond</keyword>
<comment type="subunit">
    <text evidence="2">Heterodimer of a B chain and an A chain linked by two disulfide bonds.</text>
</comment>
<evidence type="ECO:0000256" key="4">
    <source>
        <dbReference type="ARBA" id="ARBA00022729"/>
    </source>
</evidence>